<dbReference type="AlphaFoldDB" id="A0A2T7UG96"/>
<name>A0A2T7UG96_9BURK</name>
<reference evidence="3" key="1">
    <citation type="submission" date="2017-04" db="EMBL/GenBank/DDBJ databases">
        <title>Unexpected and diverse lifestyles within the genus Limnohabitans.</title>
        <authorList>
            <person name="Kasalicky V."/>
            <person name="Mehrshad M."/>
            <person name="Andrei S.-A."/>
            <person name="Salcher M."/>
            <person name="Kratochvilova H."/>
            <person name="Simek K."/>
            <person name="Ghai R."/>
        </authorList>
    </citation>
    <scope>NUCLEOTIDE SEQUENCE [LARGE SCALE GENOMIC DNA]</scope>
    <source>
        <strain evidence="3">II-D5</strain>
    </source>
</reference>
<comment type="caution">
    <text evidence="3">The sequence shown here is derived from an EMBL/GenBank/DDBJ whole genome shotgun (WGS) entry which is preliminary data.</text>
</comment>
<protein>
    <recommendedName>
        <fullName evidence="5">Cell shape determination protein CcmA</fullName>
    </recommendedName>
</protein>
<feature type="compositionally biased region" description="Basic and acidic residues" evidence="2">
    <location>
        <begin position="133"/>
        <end position="142"/>
    </location>
</feature>
<gene>
    <name evidence="3" type="ORF">H663_006445</name>
</gene>
<comment type="similarity">
    <text evidence="1">Belongs to the bactofilin family.</text>
</comment>
<proteinExistence type="inferred from homology"/>
<evidence type="ECO:0000313" key="4">
    <source>
        <dbReference type="Proteomes" id="UP000037507"/>
    </source>
</evidence>
<evidence type="ECO:0000256" key="2">
    <source>
        <dbReference type="SAM" id="MobiDB-lite"/>
    </source>
</evidence>
<keyword evidence="4" id="KW-1185">Reference proteome</keyword>
<dbReference type="OrthoDB" id="8903691at2"/>
<dbReference type="PANTHER" id="PTHR35024">
    <property type="entry name" value="HYPOTHETICAL CYTOSOLIC PROTEIN"/>
    <property type="match status" value="1"/>
</dbReference>
<dbReference type="Pfam" id="PF04519">
    <property type="entry name" value="Bactofilin"/>
    <property type="match status" value="1"/>
</dbReference>
<sequence>MFGNKKSNNTPLVMSQEKFNTLIGKNSEIHGCLLLKESVRIDGKVIGNIEAPRDQDISVVIGPTGEILGDVIAGRIIVAGKVSGNIHSYERVELLSSALVQGDTKYASIAVEHGARLLGLLLQVDGTDVPAQPERDAQDAIRKAQTSGVDES</sequence>
<dbReference type="RefSeq" id="WP_053168723.1">
    <property type="nucleotide sequence ID" value="NZ_LFYT02000005.1"/>
</dbReference>
<dbReference type="EMBL" id="LFYT02000005">
    <property type="protein sequence ID" value="PVE43628.1"/>
    <property type="molecule type" value="Genomic_DNA"/>
</dbReference>
<evidence type="ECO:0000256" key="1">
    <source>
        <dbReference type="ARBA" id="ARBA00044755"/>
    </source>
</evidence>
<feature type="region of interest" description="Disordered" evidence="2">
    <location>
        <begin position="131"/>
        <end position="152"/>
    </location>
</feature>
<evidence type="ECO:0000313" key="3">
    <source>
        <dbReference type="EMBL" id="PVE43628.1"/>
    </source>
</evidence>
<evidence type="ECO:0008006" key="5">
    <source>
        <dbReference type="Google" id="ProtNLM"/>
    </source>
</evidence>
<dbReference type="STRING" id="1293045.H663_00390"/>
<dbReference type="PANTHER" id="PTHR35024:SF4">
    <property type="entry name" value="POLYMER-FORMING CYTOSKELETAL PROTEIN"/>
    <property type="match status" value="1"/>
</dbReference>
<dbReference type="InterPro" id="IPR007607">
    <property type="entry name" value="BacA/B"/>
</dbReference>
<dbReference type="Proteomes" id="UP000037507">
    <property type="component" value="Unassembled WGS sequence"/>
</dbReference>
<accession>A0A2T7UG96</accession>
<organism evidence="3 4">
    <name type="scientific">Limnohabitans planktonicus II-D5</name>
    <dbReference type="NCBI Taxonomy" id="1293045"/>
    <lineage>
        <taxon>Bacteria</taxon>
        <taxon>Pseudomonadati</taxon>
        <taxon>Pseudomonadota</taxon>
        <taxon>Betaproteobacteria</taxon>
        <taxon>Burkholderiales</taxon>
        <taxon>Comamonadaceae</taxon>
        <taxon>Limnohabitans</taxon>
    </lineage>
</organism>